<organism evidence="2 3">
    <name type="scientific">Microlunatus kandeliicorticis</name>
    <dbReference type="NCBI Taxonomy" id="1759536"/>
    <lineage>
        <taxon>Bacteria</taxon>
        <taxon>Bacillati</taxon>
        <taxon>Actinomycetota</taxon>
        <taxon>Actinomycetes</taxon>
        <taxon>Propionibacteriales</taxon>
        <taxon>Propionibacteriaceae</taxon>
        <taxon>Microlunatus</taxon>
    </lineage>
</organism>
<keyword evidence="1" id="KW-0472">Membrane</keyword>
<keyword evidence="1" id="KW-1133">Transmembrane helix</keyword>
<accession>A0A7W3ITP9</accession>
<dbReference type="EMBL" id="JACGWT010000004">
    <property type="protein sequence ID" value="MBA8795049.1"/>
    <property type="molecule type" value="Genomic_DNA"/>
</dbReference>
<comment type="caution">
    <text evidence="2">The sequence shown here is derived from an EMBL/GenBank/DDBJ whole genome shotgun (WGS) entry which is preliminary data.</text>
</comment>
<keyword evidence="3" id="KW-1185">Reference proteome</keyword>
<name>A0A7W3ITP9_9ACTN</name>
<keyword evidence="1" id="KW-0812">Transmembrane</keyword>
<feature type="transmembrane region" description="Helical" evidence="1">
    <location>
        <begin position="211"/>
        <end position="232"/>
    </location>
</feature>
<dbReference type="AlphaFoldDB" id="A0A7W3ITP9"/>
<gene>
    <name evidence="2" type="ORF">FHX74_002677</name>
</gene>
<sequence>MRAPGESGRAGRRADGRGENRIPPVTAVVVAIAVYALLPQPLLFAPRFIVPAVELVLLVAMMITNPRREVERSRWSRRASLALAAVLIVTNLSALGLLLHALLQPRTGGAPLLIGAAQVWLTNVIGFSLLYWELDRGGPVARRSIARASLPPADWRFSQDENDDNVVEVARTSSARSDWIPVYVDYLYLSVTNSSAFSPTDTMPLSSRAKALMALQATTALFVTLILIARAVGSLGGG</sequence>
<proteinExistence type="predicted"/>
<dbReference type="Proteomes" id="UP000523079">
    <property type="component" value="Unassembled WGS sequence"/>
</dbReference>
<dbReference type="RefSeq" id="WP_182560659.1">
    <property type="nucleotide sequence ID" value="NZ_JACGWT010000004.1"/>
</dbReference>
<feature type="transmembrane region" description="Helical" evidence="1">
    <location>
        <begin position="83"/>
        <end position="103"/>
    </location>
</feature>
<feature type="transmembrane region" description="Helical" evidence="1">
    <location>
        <begin position="21"/>
        <end position="38"/>
    </location>
</feature>
<feature type="transmembrane region" description="Helical" evidence="1">
    <location>
        <begin position="109"/>
        <end position="132"/>
    </location>
</feature>
<reference evidence="2 3" key="1">
    <citation type="submission" date="2020-07" db="EMBL/GenBank/DDBJ databases">
        <title>Sequencing the genomes of 1000 actinobacteria strains.</title>
        <authorList>
            <person name="Klenk H.-P."/>
        </authorList>
    </citation>
    <scope>NUCLEOTIDE SEQUENCE [LARGE SCALE GENOMIC DNA]</scope>
    <source>
        <strain evidence="2 3">DSM 100723</strain>
    </source>
</reference>
<protein>
    <recommendedName>
        <fullName evidence="4">DUF1345 domain-containing protein</fullName>
    </recommendedName>
</protein>
<evidence type="ECO:0008006" key="4">
    <source>
        <dbReference type="Google" id="ProtNLM"/>
    </source>
</evidence>
<feature type="transmembrane region" description="Helical" evidence="1">
    <location>
        <begin position="44"/>
        <end position="63"/>
    </location>
</feature>
<evidence type="ECO:0000313" key="2">
    <source>
        <dbReference type="EMBL" id="MBA8795049.1"/>
    </source>
</evidence>
<evidence type="ECO:0000313" key="3">
    <source>
        <dbReference type="Proteomes" id="UP000523079"/>
    </source>
</evidence>
<evidence type="ECO:0000256" key="1">
    <source>
        <dbReference type="SAM" id="Phobius"/>
    </source>
</evidence>